<keyword evidence="14" id="KW-0449">Lipoprotein</keyword>
<evidence type="ECO:0000256" key="11">
    <source>
        <dbReference type="ARBA" id="ARBA00023136"/>
    </source>
</evidence>
<evidence type="ECO:0000256" key="12">
    <source>
        <dbReference type="ARBA" id="ARBA00023139"/>
    </source>
</evidence>
<organism evidence="19 20">
    <name type="scientific">Aromatoleum bremense</name>
    <dbReference type="NCBI Taxonomy" id="76115"/>
    <lineage>
        <taxon>Bacteria</taxon>
        <taxon>Pseudomonadati</taxon>
        <taxon>Pseudomonadota</taxon>
        <taxon>Betaproteobacteria</taxon>
        <taxon>Rhodocyclales</taxon>
        <taxon>Rhodocyclaceae</taxon>
        <taxon>Aromatoleum</taxon>
    </lineage>
</organism>
<keyword evidence="20" id="KW-1185">Reference proteome</keyword>
<dbReference type="Pfam" id="PF22461">
    <property type="entry name" value="SLBB_2"/>
    <property type="match status" value="1"/>
</dbReference>
<feature type="signal peptide" evidence="15">
    <location>
        <begin position="1"/>
        <end position="22"/>
    </location>
</feature>
<dbReference type="InterPro" id="IPR017478">
    <property type="entry name" value="Polysacc_export_EpsE"/>
</dbReference>
<feature type="domain" description="Soluble ligand binding" evidence="17">
    <location>
        <begin position="188"/>
        <end position="239"/>
    </location>
</feature>
<evidence type="ECO:0000256" key="8">
    <source>
        <dbReference type="ARBA" id="ARBA00023047"/>
    </source>
</evidence>
<name>A0ABX1NQF4_9RHOO</name>
<dbReference type="InterPro" id="IPR019554">
    <property type="entry name" value="Soluble_ligand-bd"/>
</dbReference>
<dbReference type="Gene3D" id="3.30.1950.10">
    <property type="entry name" value="wza like domain"/>
    <property type="match status" value="1"/>
</dbReference>
<reference evidence="19 20" key="1">
    <citation type="submission" date="2019-12" db="EMBL/GenBank/DDBJ databases">
        <title>Comparative genomics gives insights into the taxonomy of the Azoarcus-Aromatoleum group and reveals separate origins of nif in the plant-associated Azoarcus and non-plant-associated Aromatoleum sub-groups.</title>
        <authorList>
            <person name="Lafos M."/>
            <person name="Maluk M."/>
            <person name="Batista M."/>
            <person name="Junghare M."/>
            <person name="Carmona M."/>
            <person name="Faoro H."/>
            <person name="Cruz L.M."/>
            <person name="Battistoni F."/>
            <person name="De Souza E."/>
            <person name="Pedrosa F."/>
            <person name="Chen W.-M."/>
            <person name="Poole P.S."/>
            <person name="Dixon R.A."/>
            <person name="James E.K."/>
        </authorList>
    </citation>
    <scope>NUCLEOTIDE SEQUENCE [LARGE SCALE GENOMIC DNA]</scope>
    <source>
        <strain evidence="19 20">PbN1</strain>
    </source>
</reference>
<dbReference type="Pfam" id="PF10531">
    <property type="entry name" value="SLBB"/>
    <property type="match status" value="1"/>
</dbReference>
<accession>A0ABX1NQF4</accession>
<evidence type="ECO:0000256" key="3">
    <source>
        <dbReference type="ARBA" id="ARBA00022448"/>
    </source>
</evidence>
<evidence type="ECO:0000256" key="4">
    <source>
        <dbReference type="ARBA" id="ARBA00022452"/>
    </source>
</evidence>
<keyword evidence="9" id="KW-0406">Ion transport</keyword>
<comment type="caution">
    <text evidence="19">The sequence shown here is derived from an EMBL/GenBank/DDBJ whole genome shotgun (WGS) entry which is preliminary data.</text>
</comment>
<keyword evidence="5" id="KW-0762">Sugar transport</keyword>
<keyword evidence="13" id="KW-0998">Cell outer membrane</keyword>
<evidence type="ECO:0000256" key="7">
    <source>
        <dbReference type="ARBA" id="ARBA00022729"/>
    </source>
</evidence>
<comment type="similarity">
    <text evidence="2">Belongs to the BexD/CtrA/VexA family.</text>
</comment>
<keyword evidence="8" id="KW-0625">Polysaccharide transport</keyword>
<evidence type="ECO:0000256" key="10">
    <source>
        <dbReference type="ARBA" id="ARBA00023114"/>
    </source>
</evidence>
<dbReference type="Proteomes" id="UP000633943">
    <property type="component" value="Unassembled WGS sequence"/>
</dbReference>
<evidence type="ECO:0000256" key="9">
    <source>
        <dbReference type="ARBA" id="ARBA00023065"/>
    </source>
</evidence>
<evidence type="ECO:0000256" key="14">
    <source>
        <dbReference type="ARBA" id="ARBA00023288"/>
    </source>
</evidence>
<feature type="domain" description="SLBB" evidence="18">
    <location>
        <begin position="104"/>
        <end position="183"/>
    </location>
</feature>
<evidence type="ECO:0000256" key="6">
    <source>
        <dbReference type="ARBA" id="ARBA00022692"/>
    </source>
</evidence>
<keyword evidence="4" id="KW-1134">Transmembrane beta strand</keyword>
<dbReference type="PANTHER" id="PTHR33619">
    <property type="entry name" value="POLYSACCHARIDE EXPORT PROTEIN GFCE-RELATED"/>
    <property type="match status" value="1"/>
</dbReference>
<dbReference type="InterPro" id="IPR054765">
    <property type="entry name" value="SLBB_dom"/>
</dbReference>
<evidence type="ECO:0000259" key="18">
    <source>
        <dbReference type="Pfam" id="PF22461"/>
    </source>
</evidence>
<dbReference type="RefSeq" id="WP_169200959.1">
    <property type="nucleotide sequence ID" value="NZ_CP059467.1"/>
</dbReference>
<dbReference type="PANTHER" id="PTHR33619:SF3">
    <property type="entry name" value="POLYSACCHARIDE EXPORT PROTEIN GFCE-RELATED"/>
    <property type="match status" value="1"/>
</dbReference>
<dbReference type="Pfam" id="PF02563">
    <property type="entry name" value="Poly_export"/>
    <property type="match status" value="1"/>
</dbReference>
<keyword evidence="12" id="KW-0564">Palmitate</keyword>
<evidence type="ECO:0000259" key="16">
    <source>
        <dbReference type="Pfam" id="PF02563"/>
    </source>
</evidence>
<evidence type="ECO:0000256" key="13">
    <source>
        <dbReference type="ARBA" id="ARBA00023237"/>
    </source>
</evidence>
<dbReference type="InterPro" id="IPR003715">
    <property type="entry name" value="Poly_export_N"/>
</dbReference>
<evidence type="ECO:0000313" key="19">
    <source>
        <dbReference type="EMBL" id="NMG14112.1"/>
    </source>
</evidence>
<proteinExistence type="inferred from homology"/>
<sequence length="264" mass="27938">MRGLAKTAAICVVTGWAVCASAGGEYLLSPGDVIRITVFENPDLTTEARVSESGQVSFPLVGATQVGGMSVAAAEKRIAGGLKKGGYVLEPQVIIFPLEIRGNQVSVLGRVNRAGRFPLETSNMRVADLLALAGGVAPDGADVVVLTGMRDGQPMRQEIPLTQLFSRDPAANVELAGGDILFVDRAPIFYVYGEVQKPGAYRIEPGMTLIQALATGGGLTNRGTERGMQVHRRDASSGKVDVLSIDRNAPLRADDVIYVKQSLF</sequence>
<keyword evidence="3" id="KW-0813">Transport</keyword>
<dbReference type="EMBL" id="WTVP01000002">
    <property type="protein sequence ID" value="NMG14112.1"/>
    <property type="molecule type" value="Genomic_DNA"/>
</dbReference>
<keyword evidence="10" id="KW-0626">Porin</keyword>
<gene>
    <name evidence="19" type="primary">epsE</name>
    <name evidence="19" type="ORF">GPA24_00865</name>
</gene>
<keyword evidence="11" id="KW-0472">Membrane</keyword>
<protein>
    <submittedName>
        <fullName evidence="19">Polysaccharide export protein EpsE</fullName>
    </submittedName>
</protein>
<comment type="subcellular location">
    <subcellularLocation>
        <location evidence="1">Cell outer membrane</location>
        <topology evidence="1">Multi-pass membrane protein</topology>
    </subcellularLocation>
</comment>
<evidence type="ECO:0000313" key="20">
    <source>
        <dbReference type="Proteomes" id="UP000633943"/>
    </source>
</evidence>
<keyword evidence="7 15" id="KW-0732">Signal</keyword>
<dbReference type="Gene3D" id="3.10.560.10">
    <property type="entry name" value="Outer membrane lipoprotein wza domain like"/>
    <property type="match status" value="2"/>
</dbReference>
<keyword evidence="6" id="KW-0812">Transmembrane</keyword>
<evidence type="ECO:0000256" key="2">
    <source>
        <dbReference type="ARBA" id="ARBA00009450"/>
    </source>
</evidence>
<evidence type="ECO:0000259" key="17">
    <source>
        <dbReference type="Pfam" id="PF10531"/>
    </source>
</evidence>
<feature type="domain" description="Polysaccharide export protein N-terminal" evidence="16">
    <location>
        <begin position="22"/>
        <end position="95"/>
    </location>
</feature>
<dbReference type="InterPro" id="IPR049712">
    <property type="entry name" value="Poly_export"/>
</dbReference>
<evidence type="ECO:0000256" key="15">
    <source>
        <dbReference type="SAM" id="SignalP"/>
    </source>
</evidence>
<evidence type="ECO:0000256" key="1">
    <source>
        <dbReference type="ARBA" id="ARBA00004571"/>
    </source>
</evidence>
<feature type="chain" id="PRO_5047386552" evidence="15">
    <location>
        <begin position="23"/>
        <end position="264"/>
    </location>
</feature>
<evidence type="ECO:0000256" key="5">
    <source>
        <dbReference type="ARBA" id="ARBA00022597"/>
    </source>
</evidence>
<dbReference type="NCBIfam" id="TIGR03028">
    <property type="entry name" value="EpsE"/>
    <property type="match status" value="1"/>
</dbReference>